<sequence>MSTVSSSSTRRPLKYVVDETNSTVDVAGGSLGDTGDSADYLVICAVIITAVALKRAQRQIHVPYTVFMLVAGVWFSYQDLETQGIGTLSTWLRNIKFHVLMVFVPAATVYATQGINHFIFRRCHREILVFAVGTLAISTVVSALYAYSFLGPMNINDCLLFGILLCSNERLPMADELFEEGRYPILTTMVQAESVLNNLFVWSVLDVIEADVCVH</sequence>
<proteinExistence type="predicted"/>
<dbReference type="EMBL" id="CM023485">
    <property type="protein sequence ID" value="KAH6931562.1"/>
    <property type="molecule type" value="Genomic_DNA"/>
</dbReference>
<evidence type="ECO:0000313" key="2">
    <source>
        <dbReference type="Proteomes" id="UP000821845"/>
    </source>
</evidence>
<reference evidence="1" key="1">
    <citation type="submission" date="2020-05" db="EMBL/GenBank/DDBJ databases">
        <title>Large-scale comparative analyses of tick genomes elucidate their genetic diversity and vector capacities.</title>
        <authorList>
            <person name="Jia N."/>
            <person name="Wang J."/>
            <person name="Shi W."/>
            <person name="Du L."/>
            <person name="Sun Y."/>
            <person name="Zhan W."/>
            <person name="Jiang J."/>
            <person name="Wang Q."/>
            <person name="Zhang B."/>
            <person name="Ji P."/>
            <person name="Sakyi L.B."/>
            <person name="Cui X."/>
            <person name="Yuan T."/>
            <person name="Jiang B."/>
            <person name="Yang W."/>
            <person name="Lam T.T.-Y."/>
            <person name="Chang Q."/>
            <person name="Ding S."/>
            <person name="Wang X."/>
            <person name="Zhu J."/>
            <person name="Ruan X."/>
            <person name="Zhao L."/>
            <person name="Wei J."/>
            <person name="Que T."/>
            <person name="Du C."/>
            <person name="Cheng J."/>
            <person name="Dai P."/>
            <person name="Han X."/>
            <person name="Huang E."/>
            <person name="Gao Y."/>
            <person name="Liu J."/>
            <person name="Shao H."/>
            <person name="Ye R."/>
            <person name="Li L."/>
            <person name="Wei W."/>
            <person name="Wang X."/>
            <person name="Wang C."/>
            <person name="Yang T."/>
            <person name="Huo Q."/>
            <person name="Li W."/>
            <person name="Guo W."/>
            <person name="Chen H."/>
            <person name="Zhou L."/>
            <person name="Ni X."/>
            <person name="Tian J."/>
            <person name="Zhou Y."/>
            <person name="Sheng Y."/>
            <person name="Liu T."/>
            <person name="Pan Y."/>
            <person name="Xia L."/>
            <person name="Li J."/>
            <person name="Zhao F."/>
            <person name="Cao W."/>
        </authorList>
    </citation>
    <scope>NUCLEOTIDE SEQUENCE</scope>
    <source>
        <strain evidence="1">Hyas-2018</strain>
    </source>
</reference>
<comment type="caution">
    <text evidence="1">The sequence shown here is derived from an EMBL/GenBank/DDBJ whole genome shotgun (WGS) entry which is preliminary data.</text>
</comment>
<organism evidence="1 2">
    <name type="scientific">Hyalomma asiaticum</name>
    <name type="common">Tick</name>
    <dbReference type="NCBI Taxonomy" id="266040"/>
    <lineage>
        <taxon>Eukaryota</taxon>
        <taxon>Metazoa</taxon>
        <taxon>Ecdysozoa</taxon>
        <taxon>Arthropoda</taxon>
        <taxon>Chelicerata</taxon>
        <taxon>Arachnida</taxon>
        <taxon>Acari</taxon>
        <taxon>Parasitiformes</taxon>
        <taxon>Ixodida</taxon>
        <taxon>Ixodoidea</taxon>
        <taxon>Ixodidae</taxon>
        <taxon>Hyalomminae</taxon>
        <taxon>Hyalomma</taxon>
    </lineage>
</organism>
<accession>A0ACB7S8P2</accession>
<evidence type="ECO:0000313" key="1">
    <source>
        <dbReference type="EMBL" id="KAH6931562.1"/>
    </source>
</evidence>
<keyword evidence="2" id="KW-1185">Reference proteome</keyword>
<name>A0ACB7S8P2_HYAAI</name>
<dbReference type="Proteomes" id="UP000821845">
    <property type="component" value="Chromosome 5"/>
</dbReference>
<protein>
    <submittedName>
        <fullName evidence="1">Uncharacterized protein</fullName>
    </submittedName>
</protein>
<gene>
    <name evidence="1" type="ORF">HPB50_025259</name>
</gene>